<proteinExistence type="predicted"/>
<gene>
    <name evidence="1" type="ORF">NDU88_008605</name>
</gene>
<keyword evidence="2" id="KW-1185">Reference proteome</keyword>
<name>A0AAV7P5J6_PLEWA</name>
<accession>A0AAV7P5J6</accession>
<evidence type="ECO:0000313" key="2">
    <source>
        <dbReference type="Proteomes" id="UP001066276"/>
    </source>
</evidence>
<dbReference type="AlphaFoldDB" id="A0AAV7P5J6"/>
<reference evidence="1" key="1">
    <citation type="journal article" date="2022" name="bioRxiv">
        <title>Sequencing and chromosome-scale assembly of the giantPleurodeles waltlgenome.</title>
        <authorList>
            <person name="Brown T."/>
            <person name="Elewa A."/>
            <person name="Iarovenko S."/>
            <person name="Subramanian E."/>
            <person name="Araus A.J."/>
            <person name="Petzold A."/>
            <person name="Susuki M."/>
            <person name="Suzuki K.-i.T."/>
            <person name="Hayashi T."/>
            <person name="Toyoda A."/>
            <person name="Oliveira C."/>
            <person name="Osipova E."/>
            <person name="Leigh N.D."/>
            <person name="Simon A."/>
            <person name="Yun M.H."/>
        </authorList>
    </citation>
    <scope>NUCLEOTIDE SEQUENCE</scope>
    <source>
        <strain evidence="1">20211129_DDA</strain>
        <tissue evidence="1">Liver</tissue>
    </source>
</reference>
<dbReference type="EMBL" id="JANPWB010000012">
    <property type="protein sequence ID" value="KAJ1120440.1"/>
    <property type="molecule type" value="Genomic_DNA"/>
</dbReference>
<comment type="caution">
    <text evidence="1">The sequence shown here is derived from an EMBL/GenBank/DDBJ whole genome shotgun (WGS) entry which is preliminary data.</text>
</comment>
<protein>
    <submittedName>
        <fullName evidence="1">Uncharacterized protein</fullName>
    </submittedName>
</protein>
<evidence type="ECO:0000313" key="1">
    <source>
        <dbReference type="EMBL" id="KAJ1120440.1"/>
    </source>
</evidence>
<sequence>MSRFRSGVLCARAVRARLSDTTVFHPPTARAARSPTALSSPAGLTKCGASLSRCRRRGGFRPPQAAGP</sequence>
<dbReference type="Proteomes" id="UP001066276">
    <property type="component" value="Chromosome 8"/>
</dbReference>
<organism evidence="1 2">
    <name type="scientific">Pleurodeles waltl</name>
    <name type="common">Iberian ribbed newt</name>
    <dbReference type="NCBI Taxonomy" id="8319"/>
    <lineage>
        <taxon>Eukaryota</taxon>
        <taxon>Metazoa</taxon>
        <taxon>Chordata</taxon>
        <taxon>Craniata</taxon>
        <taxon>Vertebrata</taxon>
        <taxon>Euteleostomi</taxon>
        <taxon>Amphibia</taxon>
        <taxon>Batrachia</taxon>
        <taxon>Caudata</taxon>
        <taxon>Salamandroidea</taxon>
        <taxon>Salamandridae</taxon>
        <taxon>Pleurodelinae</taxon>
        <taxon>Pleurodeles</taxon>
    </lineage>
</organism>